<dbReference type="AlphaFoldDB" id="A0A2M3ZNW6"/>
<sequence>MRPSINIAACFLPVYSFTAFSSLISVTSVEAFNVSEDVLLSIEIKDLMLAAFSAPRFSWDQSGTTMCKRFAS</sequence>
<feature type="signal peptide" evidence="1">
    <location>
        <begin position="1"/>
        <end position="31"/>
    </location>
</feature>
<dbReference type="EMBL" id="GGFM01009503">
    <property type="protein sequence ID" value="MBW30254.1"/>
    <property type="molecule type" value="Transcribed_RNA"/>
</dbReference>
<protein>
    <submittedName>
        <fullName evidence="2">Putative secreted peptide</fullName>
    </submittedName>
</protein>
<organism evidence="2">
    <name type="scientific">Anopheles braziliensis</name>
    <dbReference type="NCBI Taxonomy" id="58242"/>
    <lineage>
        <taxon>Eukaryota</taxon>
        <taxon>Metazoa</taxon>
        <taxon>Ecdysozoa</taxon>
        <taxon>Arthropoda</taxon>
        <taxon>Hexapoda</taxon>
        <taxon>Insecta</taxon>
        <taxon>Pterygota</taxon>
        <taxon>Neoptera</taxon>
        <taxon>Endopterygota</taxon>
        <taxon>Diptera</taxon>
        <taxon>Nematocera</taxon>
        <taxon>Culicoidea</taxon>
        <taxon>Culicidae</taxon>
        <taxon>Anophelinae</taxon>
        <taxon>Anopheles</taxon>
    </lineage>
</organism>
<evidence type="ECO:0000313" key="2">
    <source>
        <dbReference type="EMBL" id="MBW30254.1"/>
    </source>
</evidence>
<name>A0A2M3ZNW6_9DIPT</name>
<feature type="chain" id="PRO_5014759775" evidence="1">
    <location>
        <begin position="32"/>
        <end position="72"/>
    </location>
</feature>
<keyword evidence="1" id="KW-0732">Signal</keyword>
<evidence type="ECO:0000256" key="1">
    <source>
        <dbReference type="SAM" id="SignalP"/>
    </source>
</evidence>
<reference evidence="2" key="1">
    <citation type="submission" date="2018-01" db="EMBL/GenBank/DDBJ databases">
        <title>An insight into the sialome of Amazonian anophelines.</title>
        <authorList>
            <person name="Ribeiro J.M."/>
            <person name="Scarpassa V."/>
            <person name="Calvo E."/>
        </authorList>
    </citation>
    <scope>NUCLEOTIDE SEQUENCE</scope>
    <source>
        <tissue evidence="2">Salivary glands</tissue>
    </source>
</reference>
<accession>A0A2M3ZNW6</accession>
<proteinExistence type="predicted"/>